<reference evidence="2" key="1">
    <citation type="journal article" date="2013" name="Proc. Natl. Acad. Sci. U.S.A.">
        <title>Genome structure and metabolic features in the red seaweed Chondrus crispus shed light on evolution of the Archaeplastida.</title>
        <authorList>
            <person name="Collen J."/>
            <person name="Porcel B."/>
            <person name="Carre W."/>
            <person name="Ball S.G."/>
            <person name="Chaparro C."/>
            <person name="Tonon T."/>
            <person name="Barbeyron T."/>
            <person name="Michel G."/>
            <person name="Noel B."/>
            <person name="Valentin K."/>
            <person name="Elias M."/>
            <person name="Artiguenave F."/>
            <person name="Arun A."/>
            <person name="Aury J.M."/>
            <person name="Barbosa-Neto J.F."/>
            <person name="Bothwell J.H."/>
            <person name="Bouget F.Y."/>
            <person name="Brillet L."/>
            <person name="Cabello-Hurtado F."/>
            <person name="Capella-Gutierrez S."/>
            <person name="Charrier B."/>
            <person name="Cladiere L."/>
            <person name="Cock J.M."/>
            <person name="Coelho S.M."/>
            <person name="Colleoni C."/>
            <person name="Czjzek M."/>
            <person name="Da Silva C."/>
            <person name="Delage L."/>
            <person name="Denoeud F."/>
            <person name="Deschamps P."/>
            <person name="Dittami S.M."/>
            <person name="Gabaldon T."/>
            <person name="Gachon C.M."/>
            <person name="Groisillier A."/>
            <person name="Herve C."/>
            <person name="Jabbari K."/>
            <person name="Katinka M."/>
            <person name="Kloareg B."/>
            <person name="Kowalczyk N."/>
            <person name="Labadie K."/>
            <person name="Leblanc C."/>
            <person name="Lopez P.J."/>
            <person name="McLachlan D.H."/>
            <person name="Meslet-Cladiere L."/>
            <person name="Moustafa A."/>
            <person name="Nehr Z."/>
            <person name="Nyvall Collen P."/>
            <person name="Panaud O."/>
            <person name="Partensky F."/>
            <person name="Poulain J."/>
            <person name="Rensing S.A."/>
            <person name="Rousvoal S."/>
            <person name="Samson G."/>
            <person name="Symeonidi A."/>
            <person name="Weissenbach J."/>
            <person name="Zambounis A."/>
            <person name="Wincker P."/>
            <person name="Boyen C."/>
        </authorList>
    </citation>
    <scope>NUCLEOTIDE SEQUENCE [LARGE SCALE GENOMIC DNA]</scope>
    <source>
        <strain evidence="2">cv. Stackhouse</strain>
    </source>
</reference>
<proteinExistence type="predicted"/>
<keyword evidence="2" id="KW-1185">Reference proteome</keyword>
<organism evidence="1 2">
    <name type="scientific">Chondrus crispus</name>
    <name type="common">Carrageen Irish moss</name>
    <name type="synonym">Polymorpha crispa</name>
    <dbReference type="NCBI Taxonomy" id="2769"/>
    <lineage>
        <taxon>Eukaryota</taxon>
        <taxon>Rhodophyta</taxon>
        <taxon>Florideophyceae</taxon>
        <taxon>Rhodymeniophycidae</taxon>
        <taxon>Gigartinales</taxon>
        <taxon>Gigartinaceae</taxon>
        <taxon>Chondrus</taxon>
    </lineage>
</organism>
<dbReference type="Gramene" id="CDF39222">
    <property type="protein sequence ID" value="CDF39222"/>
    <property type="gene ID" value="CHC_T00006482001"/>
</dbReference>
<evidence type="ECO:0000313" key="1">
    <source>
        <dbReference type="EMBL" id="CDF39222.1"/>
    </source>
</evidence>
<dbReference type="AlphaFoldDB" id="R7QL25"/>
<sequence>MPDNATNPHQPPRPMIQHLPEDVQTSLLSLMSQADIAHLATSCTTFHSLASPLLFRQFRCVTCRAPLFQPSELSLQDHPTRGRKATFGPSSRLPRRAFFQLRDHPPATPADRGMVLDARRGAANFHVLRHLAQTVYRNERFPLPQELQAVRALRCAKCEVFVGFRLEDPSGTDNTHDFVHHDFVELVDGQDRIVTLSGQVLPEPEGTVRCAQEGCRRVLFQRDDVLPWSHVLSSSRLTDMDAYLEWDHSWAGSATESQPAFFVKRLRSAAGVMRNVRPERLRQGQMEVGDVHCAGCDAQIGWKFVAELPEEETELLHNYDQVGRYGIIRNSVAPAEPRLI</sequence>
<dbReference type="InterPro" id="IPR036047">
    <property type="entry name" value="F-box-like_dom_sf"/>
</dbReference>
<protein>
    <recommendedName>
        <fullName evidence="3">F-box domain-containing protein</fullName>
    </recommendedName>
</protein>
<dbReference type="OrthoDB" id="10356151at2759"/>
<evidence type="ECO:0008006" key="3">
    <source>
        <dbReference type="Google" id="ProtNLM"/>
    </source>
</evidence>
<evidence type="ECO:0000313" key="2">
    <source>
        <dbReference type="Proteomes" id="UP000012073"/>
    </source>
</evidence>
<dbReference type="EMBL" id="HG002012">
    <property type="protein sequence ID" value="CDF39222.1"/>
    <property type="molecule type" value="Genomic_DNA"/>
</dbReference>
<name>R7QL25_CHOCR</name>
<dbReference type="GeneID" id="17326849"/>
<dbReference type="KEGG" id="ccp:CHC_T00006482001"/>
<dbReference type="RefSeq" id="XP_005719133.1">
    <property type="nucleotide sequence ID" value="XM_005719076.1"/>
</dbReference>
<accession>R7QL25</accession>
<dbReference type="Proteomes" id="UP000012073">
    <property type="component" value="Unassembled WGS sequence"/>
</dbReference>
<dbReference type="SUPFAM" id="SSF81383">
    <property type="entry name" value="F-box domain"/>
    <property type="match status" value="1"/>
</dbReference>
<gene>
    <name evidence="1" type="ORF">CHC_T00006482001</name>
</gene>